<evidence type="ECO:0000313" key="1">
    <source>
        <dbReference type="EMBL" id="OAD22871.1"/>
    </source>
</evidence>
<dbReference type="Proteomes" id="UP000076962">
    <property type="component" value="Unassembled WGS sequence"/>
</dbReference>
<reference evidence="1 2" key="1">
    <citation type="submission" date="2016-05" db="EMBL/GenBank/DDBJ databases">
        <title>Single-cell genome of chain-forming Candidatus Thiomargarita nelsonii and comparison to other large sulfur-oxidizing bacteria.</title>
        <authorList>
            <person name="Winkel M."/>
            <person name="Salman V."/>
            <person name="Woyke T."/>
            <person name="Schulz-Vogt H."/>
            <person name="Richter M."/>
            <person name="Flood B."/>
            <person name="Bailey J."/>
            <person name="Amann R."/>
            <person name="Mussmann M."/>
        </authorList>
    </citation>
    <scope>NUCLEOTIDE SEQUENCE [LARGE SCALE GENOMIC DNA]</scope>
    <source>
        <strain evidence="1 2">THI036</strain>
    </source>
</reference>
<evidence type="ECO:0000313" key="2">
    <source>
        <dbReference type="Proteomes" id="UP000076962"/>
    </source>
</evidence>
<organism evidence="1 2">
    <name type="scientific">Candidatus Thiomargarita nelsonii</name>
    <dbReference type="NCBI Taxonomy" id="1003181"/>
    <lineage>
        <taxon>Bacteria</taxon>
        <taxon>Pseudomonadati</taxon>
        <taxon>Pseudomonadota</taxon>
        <taxon>Gammaproteobacteria</taxon>
        <taxon>Thiotrichales</taxon>
        <taxon>Thiotrichaceae</taxon>
        <taxon>Thiomargarita</taxon>
    </lineage>
</organism>
<dbReference type="EMBL" id="LUTY01000691">
    <property type="protein sequence ID" value="OAD22871.1"/>
    <property type="molecule type" value="Genomic_DNA"/>
</dbReference>
<comment type="caution">
    <text evidence="1">The sequence shown here is derived from an EMBL/GenBank/DDBJ whole genome shotgun (WGS) entry which is preliminary data.</text>
</comment>
<protein>
    <submittedName>
        <fullName evidence="1">Uncharacterized protein</fullName>
    </submittedName>
</protein>
<keyword evidence="2" id="KW-1185">Reference proteome</keyword>
<gene>
    <name evidence="1" type="ORF">THIOM_001307</name>
</gene>
<sequence>MKRDVIYYIFVLLLTSVYFTDVDASEKTPMAIGEFQGGIQQKVVLTVVLIDFATNHSGKYQIITADSFIKSVISRYQTEFAAGNIPKMTAQDLENISAELILIPKADLFGDTYVLTAEILELRTFAVKGRYIVEKNGGPEILLGLVKELWLKIEPSETSIIIPPPYRYRGIEEVPLD</sequence>
<accession>A0A176S432</accession>
<proteinExistence type="predicted"/>
<name>A0A176S432_9GAMM</name>
<dbReference type="AlphaFoldDB" id="A0A176S432"/>